<dbReference type="NCBIfam" id="TIGR03108">
    <property type="entry name" value="eps_aminotran_1"/>
    <property type="match status" value="1"/>
</dbReference>
<evidence type="ECO:0000256" key="1">
    <source>
        <dbReference type="ARBA" id="ARBA00005187"/>
    </source>
</evidence>
<evidence type="ECO:0000313" key="12">
    <source>
        <dbReference type="EMBL" id="SFU51705.1"/>
    </source>
</evidence>
<evidence type="ECO:0000256" key="2">
    <source>
        <dbReference type="ARBA" id="ARBA00005752"/>
    </source>
</evidence>
<comment type="pathway">
    <text evidence="1">Amino-acid biosynthesis; L-asparagine biosynthesis; L-asparagine from L-aspartate (L-Gln route): step 1/1.</text>
</comment>
<reference evidence="12 13" key="1">
    <citation type="submission" date="2016-10" db="EMBL/GenBank/DDBJ databases">
        <authorList>
            <person name="de Groot N.N."/>
        </authorList>
    </citation>
    <scope>NUCLEOTIDE SEQUENCE [LARGE SCALE GENOMIC DNA]</scope>
    <source>
        <strain evidence="12 13">Nm24</strain>
    </source>
</reference>
<dbReference type="SUPFAM" id="SSF56235">
    <property type="entry name" value="N-terminal nucleophile aminohydrolases (Ntn hydrolases)"/>
    <property type="match status" value="1"/>
</dbReference>
<feature type="domain" description="Glutamine amidotransferase type-2" evidence="11">
    <location>
        <begin position="2"/>
        <end position="214"/>
    </location>
</feature>
<name>A0A1I7GTE0_9PROT</name>
<dbReference type="GO" id="GO:0004066">
    <property type="term" value="F:asparagine synthase (glutamine-hydrolyzing) activity"/>
    <property type="evidence" value="ECO:0007669"/>
    <property type="project" value="UniProtKB-EC"/>
</dbReference>
<dbReference type="PANTHER" id="PTHR43284:SF1">
    <property type="entry name" value="ASPARAGINE SYNTHETASE"/>
    <property type="match status" value="1"/>
</dbReference>
<evidence type="ECO:0000256" key="9">
    <source>
        <dbReference type="PIRSR" id="PIRSR001589-2"/>
    </source>
</evidence>
<dbReference type="InterPro" id="IPR017539">
    <property type="entry name" value="XrtA_amidotfase"/>
</dbReference>
<dbReference type="SUPFAM" id="SSF52402">
    <property type="entry name" value="Adenine nucleotide alpha hydrolases-like"/>
    <property type="match status" value="1"/>
</dbReference>
<dbReference type="InterPro" id="IPR051786">
    <property type="entry name" value="ASN_synthetase/amidase"/>
</dbReference>
<evidence type="ECO:0000256" key="4">
    <source>
        <dbReference type="ARBA" id="ARBA00022741"/>
    </source>
</evidence>
<evidence type="ECO:0000256" key="5">
    <source>
        <dbReference type="ARBA" id="ARBA00022840"/>
    </source>
</evidence>
<keyword evidence="5 9" id="KW-0067">ATP-binding</keyword>
<dbReference type="RefSeq" id="WP_074927739.1">
    <property type="nucleotide sequence ID" value="NZ_FPBL01000003.1"/>
</dbReference>
<protein>
    <recommendedName>
        <fullName evidence="3">asparagine synthase (glutamine-hydrolyzing)</fullName>
        <ecNumber evidence="3">6.3.5.4</ecNumber>
    </recommendedName>
</protein>
<feature type="binding site" evidence="9">
    <location>
        <position position="291"/>
    </location>
    <ligand>
        <name>ATP</name>
        <dbReference type="ChEBI" id="CHEBI:30616"/>
    </ligand>
</feature>
<feature type="site" description="Important for beta-aspartyl-AMP intermediate formation" evidence="10">
    <location>
        <position position="365"/>
    </location>
</feature>
<organism evidence="12 13">
    <name type="scientific">Nitrosomonas eutropha</name>
    <dbReference type="NCBI Taxonomy" id="916"/>
    <lineage>
        <taxon>Bacteria</taxon>
        <taxon>Pseudomonadati</taxon>
        <taxon>Pseudomonadota</taxon>
        <taxon>Betaproteobacteria</taxon>
        <taxon>Nitrosomonadales</taxon>
        <taxon>Nitrosomonadaceae</taxon>
        <taxon>Nitrosomonas</taxon>
    </lineage>
</organism>
<dbReference type="Pfam" id="PF13537">
    <property type="entry name" value="GATase_7"/>
    <property type="match status" value="1"/>
</dbReference>
<dbReference type="CDD" id="cd01991">
    <property type="entry name" value="Asn_synthase_B_C"/>
    <property type="match status" value="1"/>
</dbReference>
<dbReference type="PROSITE" id="PS51278">
    <property type="entry name" value="GATASE_TYPE_2"/>
    <property type="match status" value="1"/>
</dbReference>
<feature type="binding site" evidence="9">
    <location>
        <begin position="363"/>
        <end position="364"/>
    </location>
    <ligand>
        <name>ATP</name>
        <dbReference type="ChEBI" id="CHEBI:30616"/>
    </ligand>
</feature>
<keyword evidence="6 8" id="KW-0315">Glutamine amidotransferase</keyword>
<dbReference type="EC" id="6.3.5.4" evidence="3"/>
<dbReference type="PANTHER" id="PTHR43284">
    <property type="entry name" value="ASPARAGINE SYNTHETASE (GLUTAMINE-HYDROLYZING)"/>
    <property type="match status" value="1"/>
</dbReference>
<dbReference type="GO" id="GO:0005829">
    <property type="term" value="C:cytosol"/>
    <property type="evidence" value="ECO:0007669"/>
    <property type="project" value="TreeGrafter"/>
</dbReference>
<evidence type="ECO:0000256" key="7">
    <source>
        <dbReference type="ARBA" id="ARBA00048741"/>
    </source>
</evidence>
<dbReference type="InterPro" id="IPR017932">
    <property type="entry name" value="GATase_2_dom"/>
</dbReference>
<evidence type="ECO:0000256" key="3">
    <source>
        <dbReference type="ARBA" id="ARBA00012737"/>
    </source>
</evidence>
<comment type="catalytic activity">
    <reaction evidence="7">
        <text>L-aspartate + L-glutamine + ATP + H2O = L-asparagine + L-glutamate + AMP + diphosphate + H(+)</text>
        <dbReference type="Rhea" id="RHEA:12228"/>
        <dbReference type="ChEBI" id="CHEBI:15377"/>
        <dbReference type="ChEBI" id="CHEBI:15378"/>
        <dbReference type="ChEBI" id="CHEBI:29985"/>
        <dbReference type="ChEBI" id="CHEBI:29991"/>
        <dbReference type="ChEBI" id="CHEBI:30616"/>
        <dbReference type="ChEBI" id="CHEBI:33019"/>
        <dbReference type="ChEBI" id="CHEBI:58048"/>
        <dbReference type="ChEBI" id="CHEBI:58359"/>
        <dbReference type="ChEBI" id="CHEBI:456215"/>
        <dbReference type="EC" id="6.3.5.4"/>
    </reaction>
</comment>
<dbReference type="AlphaFoldDB" id="A0A1I7GTE0"/>
<evidence type="ECO:0000256" key="8">
    <source>
        <dbReference type="PIRSR" id="PIRSR001589-1"/>
    </source>
</evidence>
<proteinExistence type="inferred from homology"/>
<dbReference type="CDD" id="cd00712">
    <property type="entry name" value="AsnB"/>
    <property type="match status" value="1"/>
</dbReference>
<evidence type="ECO:0000259" key="11">
    <source>
        <dbReference type="PROSITE" id="PS51278"/>
    </source>
</evidence>
<dbReference type="EMBL" id="FPBL01000003">
    <property type="protein sequence ID" value="SFU51705.1"/>
    <property type="molecule type" value="Genomic_DNA"/>
</dbReference>
<dbReference type="InterPro" id="IPR029055">
    <property type="entry name" value="Ntn_hydrolases_N"/>
</dbReference>
<dbReference type="InterPro" id="IPR006426">
    <property type="entry name" value="Asn_synth_AEB"/>
</dbReference>
<feature type="active site" description="For GATase activity" evidence="8">
    <location>
        <position position="2"/>
    </location>
</feature>
<dbReference type="NCBIfam" id="TIGR01536">
    <property type="entry name" value="asn_synth_AEB"/>
    <property type="match status" value="1"/>
</dbReference>
<dbReference type="Gene3D" id="3.60.20.10">
    <property type="entry name" value="Glutamine Phosphoribosylpyrophosphate, subunit 1, domain 1"/>
    <property type="match status" value="1"/>
</dbReference>
<dbReference type="InterPro" id="IPR001962">
    <property type="entry name" value="Asn_synthase"/>
</dbReference>
<dbReference type="OrthoDB" id="9763290at2"/>
<evidence type="ECO:0000256" key="6">
    <source>
        <dbReference type="ARBA" id="ARBA00022962"/>
    </source>
</evidence>
<dbReference type="InterPro" id="IPR014729">
    <property type="entry name" value="Rossmann-like_a/b/a_fold"/>
</dbReference>
<feature type="binding site" evidence="9">
    <location>
        <position position="100"/>
    </location>
    <ligand>
        <name>L-glutamine</name>
        <dbReference type="ChEBI" id="CHEBI:58359"/>
    </ligand>
</feature>
<dbReference type="Gene3D" id="3.40.50.620">
    <property type="entry name" value="HUPs"/>
    <property type="match status" value="2"/>
</dbReference>
<keyword evidence="8" id="KW-0061">Asparagine biosynthesis</keyword>
<evidence type="ECO:0000313" key="13">
    <source>
        <dbReference type="Proteomes" id="UP000183926"/>
    </source>
</evidence>
<keyword evidence="8" id="KW-0028">Amino-acid biosynthesis</keyword>
<accession>A0A1I7GTE0</accession>
<dbReference type="InterPro" id="IPR033738">
    <property type="entry name" value="AsnB_N"/>
</dbReference>
<keyword evidence="4 9" id="KW-0547">Nucleotide-binding</keyword>
<dbReference type="Proteomes" id="UP000183926">
    <property type="component" value="Unassembled WGS sequence"/>
</dbReference>
<evidence type="ECO:0000256" key="10">
    <source>
        <dbReference type="PIRSR" id="PIRSR001589-3"/>
    </source>
</evidence>
<dbReference type="GO" id="GO:0005524">
    <property type="term" value="F:ATP binding"/>
    <property type="evidence" value="ECO:0007669"/>
    <property type="project" value="UniProtKB-KW"/>
</dbReference>
<dbReference type="Pfam" id="PF00733">
    <property type="entry name" value="Asn_synthase"/>
    <property type="match status" value="1"/>
</dbReference>
<comment type="similarity">
    <text evidence="2">Belongs to the asparagine synthetase family.</text>
</comment>
<sequence length="644" mass="73329">MCGITGVFDTRGGSEIDRNLLHCMNQTLTHRGPDEGEMHVEPGVGLGHRRLSIMDVSSGQQPLFNEDGSVVVIFNGEIYNFQKLVSELTALGHQFRTHCDTEVIVHAWEEWGEHCVERFSGMFAFGAWDRNQQTLFMARDRLGIKPFYYTLLDNGLFLFASELKALLVHPDFDKTLDHQAIEDYFAYGYIPEPKTIFKNTFKLNPGYSLLLRRGQQAIQPHEYWDIPFASHGALSEQEAAEELIVRLRNAVDSHLMSEVPLGAFLSGGVDSSAVVAMMGGLMKESVNTCSISFADPAFDESDYARLVADRYQTQHFTEQVKQDDFDLIDRLAALYDEPFADSSAIPTYRVCELARKQVTVALSGDGGDENFAGYRRYRWHMIEERLRSKLPLGLRKPLFGLLGNIYPKADWAPKFLRAKTTFESLARDSVEGYFHSVSILDNKLRRQLFSPDFHHSLRGYQAVEVLRGYADKSPTQDPLSLIQYLDMKTYLVGDILTKVDRASMAHSLEVRVPLLDHELVEWVSGLPTSMKLRQQEGKYILKKSLEPYLPHEVLYRNKMGFAVPLASWFRGPLRERVRAALLGNTLADTGIFDMAFVKKMLDQHQSGRRDYSAPIWTLLMFEAFLRNTLNMGNVSYTRQDRKVA</sequence>
<dbReference type="PIRSF" id="PIRSF001589">
    <property type="entry name" value="Asn_synthetase_glu-h"/>
    <property type="match status" value="1"/>
</dbReference>
<dbReference type="GO" id="GO:0006529">
    <property type="term" value="P:asparagine biosynthetic process"/>
    <property type="evidence" value="ECO:0007669"/>
    <property type="project" value="UniProtKB-KW"/>
</dbReference>
<gene>
    <name evidence="12" type="ORF">SAMN05216339_103162</name>
</gene>